<proteinExistence type="predicted"/>
<dbReference type="RefSeq" id="WP_377851204.1">
    <property type="nucleotide sequence ID" value="NZ_JBHLZU010000007.1"/>
</dbReference>
<name>A0ABV5ZT31_9PSEU</name>
<evidence type="ECO:0000313" key="1">
    <source>
        <dbReference type="EMBL" id="MFB9904044.1"/>
    </source>
</evidence>
<dbReference type="Gene3D" id="1.10.150.240">
    <property type="entry name" value="Putative phosphatase, domain 2"/>
    <property type="match status" value="1"/>
</dbReference>
<keyword evidence="1" id="KW-0378">Hydrolase</keyword>
<evidence type="ECO:0000313" key="2">
    <source>
        <dbReference type="Proteomes" id="UP001589693"/>
    </source>
</evidence>
<gene>
    <name evidence="1" type="ORF">ACFFQA_08840</name>
</gene>
<dbReference type="CDD" id="cd02603">
    <property type="entry name" value="HAD_sEH-N_like"/>
    <property type="match status" value="1"/>
</dbReference>
<dbReference type="PANTHER" id="PTHR47829">
    <property type="entry name" value="HYDROLASE, PUTATIVE (AFU_ORTHOLOGUE AFUA_1G12880)-RELATED"/>
    <property type="match status" value="1"/>
</dbReference>
<reference evidence="1 2" key="1">
    <citation type="submission" date="2024-09" db="EMBL/GenBank/DDBJ databases">
        <authorList>
            <person name="Sun Q."/>
            <person name="Mori K."/>
        </authorList>
    </citation>
    <scope>NUCLEOTIDE SEQUENCE [LARGE SCALE GENOMIC DNA]</scope>
    <source>
        <strain evidence="1 2">TBRC 7907</strain>
    </source>
</reference>
<keyword evidence="2" id="KW-1185">Reference proteome</keyword>
<dbReference type="PRINTS" id="PR00413">
    <property type="entry name" value="HADHALOGNASE"/>
</dbReference>
<accession>A0ABV5ZT31</accession>
<dbReference type="InterPro" id="IPR052898">
    <property type="entry name" value="ACAD10-like"/>
</dbReference>
<dbReference type="SUPFAM" id="SSF56784">
    <property type="entry name" value="HAD-like"/>
    <property type="match status" value="1"/>
</dbReference>
<dbReference type="NCBIfam" id="TIGR01509">
    <property type="entry name" value="HAD-SF-IA-v3"/>
    <property type="match status" value="1"/>
</dbReference>
<dbReference type="PANTHER" id="PTHR47829:SF1">
    <property type="entry name" value="HAD FAMILY PHOSPHATASE"/>
    <property type="match status" value="1"/>
</dbReference>
<dbReference type="InterPro" id="IPR036412">
    <property type="entry name" value="HAD-like_sf"/>
</dbReference>
<dbReference type="GO" id="GO:0016787">
    <property type="term" value="F:hydrolase activity"/>
    <property type="evidence" value="ECO:0007669"/>
    <property type="project" value="UniProtKB-KW"/>
</dbReference>
<dbReference type="Gene3D" id="3.40.50.1000">
    <property type="entry name" value="HAD superfamily/HAD-like"/>
    <property type="match status" value="1"/>
</dbReference>
<dbReference type="InterPro" id="IPR023214">
    <property type="entry name" value="HAD_sf"/>
</dbReference>
<organism evidence="1 2">
    <name type="scientific">Allokutzneria oryzae</name>
    <dbReference type="NCBI Taxonomy" id="1378989"/>
    <lineage>
        <taxon>Bacteria</taxon>
        <taxon>Bacillati</taxon>
        <taxon>Actinomycetota</taxon>
        <taxon>Actinomycetes</taxon>
        <taxon>Pseudonocardiales</taxon>
        <taxon>Pseudonocardiaceae</taxon>
        <taxon>Allokutzneria</taxon>
    </lineage>
</organism>
<dbReference type="EMBL" id="JBHLZU010000007">
    <property type="protein sequence ID" value="MFB9904044.1"/>
    <property type="molecule type" value="Genomic_DNA"/>
</dbReference>
<comment type="caution">
    <text evidence="1">The sequence shown here is derived from an EMBL/GenBank/DDBJ whole genome shotgun (WGS) entry which is preliminary data.</text>
</comment>
<dbReference type="InterPro" id="IPR006439">
    <property type="entry name" value="HAD-SF_hydro_IA"/>
</dbReference>
<dbReference type="Proteomes" id="UP001589693">
    <property type="component" value="Unassembled WGS sequence"/>
</dbReference>
<protein>
    <submittedName>
        <fullName evidence="1">HAD family hydrolase</fullName>
    </submittedName>
</protein>
<sequence length="222" mass="23852">MAVEDTVRALVVDYGGVLTTPLGPSFATWLAADGIEPVGYAEVLRDWLGRSAPPDSPVHLLERGELDVAEFNRLLADRLTTVDGREIVVEGLLDRAFGTVRPEPTMLDLVRAARAAGMRTALLSNSWGNSYPMDVLAPLCDVVVISGEVGMRKPEERIYRLTADRLGLPPEQCLFLDDAQPNVDGAVNAGMRALLHTDPAATVPAVADLVPALITYLREGAP</sequence>
<dbReference type="Pfam" id="PF00702">
    <property type="entry name" value="Hydrolase"/>
    <property type="match status" value="1"/>
</dbReference>
<dbReference type="InterPro" id="IPR023198">
    <property type="entry name" value="PGP-like_dom2"/>
</dbReference>